<dbReference type="PROSITE" id="PS00236">
    <property type="entry name" value="NEUROTR_ION_CHANNEL"/>
    <property type="match status" value="1"/>
</dbReference>
<dbReference type="PRINTS" id="PR01724">
    <property type="entry name" value="GABAARPI"/>
</dbReference>
<evidence type="ECO:0000256" key="9">
    <source>
        <dbReference type="ARBA" id="ARBA00022989"/>
    </source>
</evidence>
<dbReference type="PROSITE" id="PS50222">
    <property type="entry name" value="EF_HAND_2"/>
    <property type="match status" value="3"/>
</dbReference>
<dbReference type="Pfam" id="PF13499">
    <property type="entry name" value="EF-hand_7"/>
    <property type="match status" value="1"/>
</dbReference>
<dbReference type="SMART" id="SM00054">
    <property type="entry name" value="EFh"/>
    <property type="match status" value="3"/>
</dbReference>
<evidence type="ECO:0000256" key="19">
    <source>
        <dbReference type="ARBA" id="ARBA00061437"/>
    </source>
</evidence>
<keyword evidence="26" id="KW-1185">Reference proteome</keyword>
<keyword evidence="15" id="KW-0868">Chloride</keyword>
<keyword evidence="12" id="KW-1015">Disulfide bond</keyword>
<keyword evidence="5" id="KW-0479">Metal-binding</keyword>
<evidence type="ECO:0000256" key="4">
    <source>
        <dbReference type="ARBA" id="ARBA00022692"/>
    </source>
</evidence>
<keyword evidence="25" id="KW-0675">Receptor</keyword>
<dbReference type="EMBL" id="KB030406">
    <property type="protein sequence ID" value="ELK17362.1"/>
    <property type="molecule type" value="Genomic_DNA"/>
</dbReference>
<dbReference type="CDD" id="cd00051">
    <property type="entry name" value="EFh"/>
    <property type="match status" value="2"/>
</dbReference>
<evidence type="ECO:0000256" key="22">
    <source>
        <dbReference type="ARBA" id="ARBA00079775"/>
    </source>
</evidence>
<keyword evidence="16 23" id="KW-0407">Ion channel</keyword>
<evidence type="ECO:0000256" key="11">
    <source>
        <dbReference type="ARBA" id="ARBA00023136"/>
    </source>
</evidence>
<dbReference type="GO" id="GO:0005509">
    <property type="term" value="F:calcium ion binding"/>
    <property type="evidence" value="ECO:0007669"/>
    <property type="project" value="InterPro"/>
</dbReference>
<evidence type="ECO:0000256" key="8">
    <source>
        <dbReference type="ARBA" id="ARBA00022837"/>
    </source>
</evidence>
<dbReference type="InterPro" id="IPR006201">
    <property type="entry name" value="Neur_channel"/>
</dbReference>
<reference evidence="26" key="1">
    <citation type="journal article" date="2013" name="Science">
        <title>Comparative analysis of bat genomes provides insight into the evolution of flight and immunity.</title>
        <authorList>
            <person name="Zhang G."/>
            <person name="Cowled C."/>
            <person name="Shi Z."/>
            <person name="Huang Z."/>
            <person name="Bishop-Lilly K.A."/>
            <person name="Fang X."/>
            <person name="Wynne J.W."/>
            <person name="Xiong Z."/>
            <person name="Baker M.L."/>
            <person name="Zhao W."/>
            <person name="Tachedjian M."/>
            <person name="Zhu Y."/>
            <person name="Zhou P."/>
            <person name="Jiang X."/>
            <person name="Ng J."/>
            <person name="Yang L."/>
            <person name="Wu L."/>
            <person name="Xiao J."/>
            <person name="Feng Y."/>
            <person name="Chen Y."/>
            <person name="Sun X."/>
            <person name="Zhang Y."/>
            <person name="Marsh G.A."/>
            <person name="Crameri G."/>
            <person name="Broder C.C."/>
            <person name="Frey K.G."/>
            <person name="Wang L.F."/>
            <person name="Wang J."/>
        </authorList>
    </citation>
    <scope>NUCLEOTIDE SEQUENCE [LARGE SCALE GENOMIC DNA]</scope>
</reference>
<evidence type="ECO:0000256" key="12">
    <source>
        <dbReference type="ARBA" id="ARBA00023157"/>
    </source>
</evidence>
<dbReference type="InterPro" id="IPR036719">
    <property type="entry name" value="Neuro-gated_channel_TM_sf"/>
</dbReference>
<accession>L5L154</accession>
<feature type="transmembrane region" description="Helical" evidence="23">
    <location>
        <begin position="561"/>
        <end position="579"/>
    </location>
</feature>
<dbReference type="AlphaFoldDB" id="L5L154"/>
<dbReference type="PRINTS" id="PR00252">
    <property type="entry name" value="NRIONCHANNEL"/>
</dbReference>
<name>L5L154_PTEAL</name>
<dbReference type="GO" id="GO:0022851">
    <property type="term" value="F:GABA-gated chloride ion channel activity"/>
    <property type="evidence" value="ECO:0007669"/>
    <property type="project" value="UniProtKB-ARBA"/>
</dbReference>
<evidence type="ECO:0000256" key="3">
    <source>
        <dbReference type="ARBA" id="ARBA00022475"/>
    </source>
</evidence>
<comment type="function">
    <text evidence="18">Pi subunit of the heteropentameric ligand-gated chloride channel gated by gamma-aminobutyric acid (GABA). GABA-gated chloride channels, also named GABA(A) receptors (GABAAR), consist of five subunits arranged around a central pore and contain GABA active binding site(s) located at the alpha and beta subunit interfaces. When activated by GABA, GABAARs selectively allow the flow of chloride anions across the cell membrane down their electrochemical gradient. Pi-containing GABAARs are mostly located in peripheral tissues. In the uterus, pi subunits modulate uterus contraction by altering the sensitivity of GABAARs to pregnanolone. In the lungs, pi-containing GABAARs contribute to pulmonary fluid transport via luminal secretion of chloride.</text>
</comment>
<dbReference type="Pfam" id="PF02931">
    <property type="entry name" value="Neur_chan_LBD"/>
    <property type="match status" value="1"/>
</dbReference>
<dbReference type="Gene3D" id="1.10.238.10">
    <property type="entry name" value="EF-hand"/>
    <property type="match status" value="1"/>
</dbReference>
<keyword evidence="2 23" id="KW-0813">Transport</keyword>
<dbReference type="InterPro" id="IPR018000">
    <property type="entry name" value="Neurotransmitter_ion_chnl_CS"/>
</dbReference>
<evidence type="ECO:0000256" key="21">
    <source>
        <dbReference type="ARBA" id="ARBA00070417"/>
    </source>
</evidence>
<keyword evidence="9 23" id="KW-1133">Transmembrane helix</keyword>
<comment type="subunit">
    <text evidence="20">Heteropentamer, formed by a combination of alpha (GABRA1-6), beta (GABRB1-3), gamma (GABRG1-3), delta (GABRD), epsilon (GABRE), rho (GABRR1-3), pi (GABRP) and theta (GABRQ) chains, each subunit exhibiting distinct physiological and pharmacological properties.</text>
</comment>
<evidence type="ECO:0000256" key="20">
    <source>
        <dbReference type="ARBA" id="ARBA00064898"/>
    </source>
</evidence>
<dbReference type="InterPro" id="IPR018247">
    <property type="entry name" value="EF_Hand_1_Ca_BS"/>
</dbReference>
<keyword evidence="6" id="KW-0732">Signal</keyword>
<comment type="catalytic activity">
    <reaction evidence="17">
        <text>chloride(in) = chloride(out)</text>
        <dbReference type="Rhea" id="RHEA:29823"/>
        <dbReference type="ChEBI" id="CHEBI:17996"/>
    </reaction>
</comment>
<dbReference type="InterPro" id="IPR006202">
    <property type="entry name" value="Neur_chan_lig-bd"/>
</dbReference>
<sequence length="729" mass="83991">MWTEGESEGLQTLGIVVVVCSSLKLLHYLGLIDLSNDKIEDELEMTMVCHRPEGLEQLEAQTNFTKSELQVLYRGFKNECPSGVVNEETFKQIYAQFFPHGASPSALAYRSSVISLPSEQPRPHHRPLLLCLADASTYAHYLFHAFDTTQTGSVKFEDFVTALSILLRGTVHEKLRWTFNLYDINKDGYINKEEMMDIVKAIYDMMGKYTYPVLKEDTPRQHVDVFFQKMDKNKDGIVTLDEFLESCQELVFSMDEKERAEVEEHDRAQNYRRSGDSCFGLCLHKRLLNMRYSLHLTFMCLSLFTGRMCIQGNRFNAEVSRSDKLSLPGFENLTVGYNKFLRPNFGGEPVQIALTLDIASISSISESNMDYTATIYLRQRWTDPRLVFEGNESVTLDARLVEFLWVPDTYIVESKKSFLHEVTVGNRLIRLFSNGTVLYALRITTTIACNMDLSKYPMDTQTCQLQLESWGYDGNDVEFSWLRGNDSVRGLENLRLAQYTIQRYFTLVTRSQQETGNYTRLVLQFELRRNVLYFILETYVPSTFLVVLSWVSFWISLDSVPARTCIGVTTVLSMTTLMIGSRTSLPNTNCFIKAIDVYLGICFSFVFGALLEYAVAHYSSLQQMAAKDRGMPKEVEEVNITNIINSSISSFKRKISFATIEISGDNVDYSNLSMKTSDKFKFVFRDKMDRIVDYFTIQNPSNVDRYSKLLFPLIFMLANVFYWAYYMYF</sequence>
<dbReference type="PANTHER" id="PTHR23055">
    <property type="entry name" value="CALCIUM BINDING PROTEINS"/>
    <property type="match status" value="1"/>
</dbReference>
<feature type="transmembrane region" description="Helical" evidence="23">
    <location>
        <begin position="591"/>
        <end position="611"/>
    </location>
</feature>
<dbReference type="Gene3D" id="2.70.170.10">
    <property type="entry name" value="Neurotransmitter-gated ion-channel ligand-binding domain"/>
    <property type="match status" value="1"/>
</dbReference>
<dbReference type="PROSITE" id="PS00018">
    <property type="entry name" value="EF_HAND_1"/>
    <property type="match status" value="2"/>
</dbReference>
<gene>
    <name evidence="25" type="ORF">PAL_GLEAN10018875</name>
</gene>
<dbReference type="GO" id="GO:1901379">
    <property type="term" value="P:regulation of potassium ion transmembrane transport"/>
    <property type="evidence" value="ECO:0007669"/>
    <property type="project" value="TreeGrafter"/>
</dbReference>
<comment type="similarity">
    <text evidence="19">Belongs to the ligand-gated ion channel (TC 1.A.9) family. Gamma-aminobutyric acid receptor (TC 1.A.9.5) subfamily. GABRP sub-subfamily.</text>
</comment>
<keyword evidence="13" id="KW-0869">Chloride channel</keyword>
<dbReference type="GO" id="GO:0034707">
    <property type="term" value="C:chloride channel complex"/>
    <property type="evidence" value="ECO:0007669"/>
    <property type="project" value="UniProtKB-KW"/>
</dbReference>
<evidence type="ECO:0000256" key="13">
    <source>
        <dbReference type="ARBA" id="ARBA00023173"/>
    </source>
</evidence>
<evidence type="ECO:0000256" key="2">
    <source>
        <dbReference type="ARBA" id="ARBA00022448"/>
    </source>
</evidence>
<dbReference type="PRINTS" id="PR00253">
    <property type="entry name" value="GABAARECEPTR"/>
</dbReference>
<dbReference type="InterPro" id="IPR047032">
    <property type="entry name" value="GABAAR_pi_TM"/>
</dbReference>
<dbReference type="SUPFAM" id="SSF90112">
    <property type="entry name" value="Neurotransmitter-gated ion-channel transmembrane pore"/>
    <property type="match status" value="1"/>
</dbReference>
<keyword evidence="3" id="KW-1003">Cell membrane</keyword>
<keyword evidence="10 23" id="KW-0406">Ion transport</keyword>
<feature type="domain" description="EF-hand" evidence="24">
    <location>
        <begin position="134"/>
        <end position="169"/>
    </location>
</feature>
<feature type="transmembrane region" description="Helical" evidence="23">
    <location>
        <begin position="531"/>
        <end position="555"/>
    </location>
</feature>
<keyword evidence="8" id="KW-0106">Calcium</keyword>
<feature type="transmembrane region" description="Helical" evidence="23">
    <location>
        <begin position="709"/>
        <end position="728"/>
    </location>
</feature>
<comment type="subcellular location">
    <subcellularLocation>
        <location evidence="1">Apical cell membrane</location>
        <topology evidence="1">Multi-pass membrane protein</topology>
    </subcellularLocation>
</comment>
<dbReference type="Gene3D" id="1.20.58.390">
    <property type="entry name" value="Neurotransmitter-gated ion-channel transmembrane domain"/>
    <property type="match status" value="1"/>
</dbReference>
<dbReference type="CDD" id="cd19058">
    <property type="entry name" value="LGIC_TM_GABAAR_pi"/>
    <property type="match status" value="1"/>
</dbReference>
<evidence type="ECO:0000256" key="7">
    <source>
        <dbReference type="ARBA" id="ARBA00022737"/>
    </source>
</evidence>
<evidence type="ECO:0000256" key="23">
    <source>
        <dbReference type="RuleBase" id="RU000687"/>
    </source>
</evidence>
<organism evidence="25 26">
    <name type="scientific">Pteropus alecto</name>
    <name type="common">Black flying fox</name>
    <dbReference type="NCBI Taxonomy" id="9402"/>
    <lineage>
        <taxon>Eukaryota</taxon>
        <taxon>Metazoa</taxon>
        <taxon>Chordata</taxon>
        <taxon>Craniata</taxon>
        <taxon>Vertebrata</taxon>
        <taxon>Euteleostomi</taxon>
        <taxon>Mammalia</taxon>
        <taxon>Eutheria</taxon>
        <taxon>Laurasiatheria</taxon>
        <taxon>Chiroptera</taxon>
        <taxon>Yinpterochiroptera</taxon>
        <taxon>Pteropodoidea</taxon>
        <taxon>Pteropodidae</taxon>
        <taxon>Pteropodinae</taxon>
        <taxon>Pteropus</taxon>
    </lineage>
</organism>
<evidence type="ECO:0000256" key="17">
    <source>
        <dbReference type="ARBA" id="ARBA00024167"/>
    </source>
</evidence>
<evidence type="ECO:0000256" key="14">
    <source>
        <dbReference type="ARBA" id="ARBA00023180"/>
    </source>
</evidence>
<proteinExistence type="inferred from homology"/>
<dbReference type="eggNOG" id="KOG3643">
    <property type="taxonomic scope" value="Eukaryota"/>
</dbReference>
<evidence type="ECO:0000313" key="25">
    <source>
        <dbReference type="EMBL" id="ELK17362.1"/>
    </source>
</evidence>
<evidence type="ECO:0000256" key="10">
    <source>
        <dbReference type="ARBA" id="ARBA00023065"/>
    </source>
</evidence>
<dbReference type="Pfam" id="PF02932">
    <property type="entry name" value="Neur_chan_memb"/>
    <property type="match status" value="1"/>
</dbReference>
<dbReference type="PANTHER" id="PTHR23055:SF82">
    <property type="entry name" value="KV CHANNEL-INTERACTING PROTEIN 1"/>
    <property type="match status" value="1"/>
</dbReference>
<dbReference type="Proteomes" id="UP000010552">
    <property type="component" value="Unassembled WGS sequence"/>
</dbReference>
<dbReference type="InterPro" id="IPR028846">
    <property type="entry name" value="Recoverin"/>
</dbReference>
<dbReference type="GO" id="GO:0015459">
    <property type="term" value="F:potassium channel regulator activity"/>
    <property type="evidence" value="ECO:0007669"/>
    <property type="project" value="TreeGrafter"/>
</dbReference>
<feature type="domain" description="EF-hand" evidence="24">
    <location>
        <begin position="218"/>
        <end position="253"/>
    </location>
</feature>
<dbReference type="InterPro" id="IPR006028">
    <property type="entry name" value="GABAA/Glycine_rcpt"/>
</dbReference>
<keyword evidence="7" id="KW-0677">Repeat</keyword>
<dbReference type="InterPro" id="IPR011992">
    <property type="entry name" value="EF-hand-dom_pair"/>
</dbReference>
<evidence type="ECO:0000259" key="24">
    <source>
        <dbReference type="PROSITE" id="PS50222"/>
    </source>
</evidence>
<dbReference type="InterPro" id="IPR036734">
    <property type="entry name" value="Neur_chan_lig-bd_sf"/>
</dbReference>
<evidence type="ECO:0000256" key="5">
    <source>
        <dbReference type="ARBA" id="ARBA00022723"/>
    </source>
</evidence>
<dbReference type="FunCoup" id="L5L154">
    <property type="interactions" value="30"/>
</dbReference>
<evidence type="ECO:0000256" key="16">
    <source>
        <dbReference type="ARBA" id="ARBA00023303"/>
    </source>
</evidence>
<feature type="domain" description="EF-hand" evidence="24">
    <location>
        <begin position="170"/>
        <end position="205"/>
    </location>
</feature>
<dbReference type="SUPFAM" id="SSF63712">
    <property type="entry name" value="Nicotinic receptor ligand binding domain-like"/>
    <property type="match status" value="1"/>
</dbReference>
<evidence type="ECO:0000256" key="6">
    <source>
        <dbReference type="ARBA" id="ARBA00022729"/>
    </source>
</evidence>
<dbReference type="NCBIfam" id="TIGR00860">
    <property type="entry name" value="LIC"/>
    <property type="match status" value="1"/>
</dbReference>
<evidence type="ECO:0000313" key="26">
    <source>
        <dbReference type="Proteomes" id="UP000010552"/>
    </source>
</evidence>
<dbReference type="InterPro" id="IPR038050">
    <property type="entry name" value="Neuro_actylchol_rec"/>
</dbReference>
<dbReference type="InterPro" id="IPR008100">
    <property type="entry name" value="GABAAp_rcpt"/>
</dbReference>
<evidence type="ECO:0000256" key="15">
    <source>
        <dbReference type="ARBA" id="ARBA00023214"/>
    </source>
</evidence>
<dbReference type="GO" id="GO:0016324">
    <property type="term" value="C:apical plasma membrane"/>
    <property type="evidence" value="ECO:0007669"/>
    <property type="project" value="UniProtKB-SubCell"/>
</dbReference>
<keyword evidence="4 23" id="KW-0812">Transmembrane</keyword>
<dbReference type="GO" id="GO:0044325">
    <property type="term" value="F:transmembrane transporter binding"/>
    <property type="evidence" value="ECO:0007669"/>
    <property type="project" value="TreeGrafter"/>
</dbReference>
<evidence type="ECO:0000256" key="1">
    <source>
        <dbReference type="ARBA" id="ARBA00004424"/>
    </source>
</evidence>
<dbReference type="InterPro" id="IPR002048">
    <property type="entry name" value="EF_hand_dom"/>
</dbReference>
<dbReference type="GO" id="GO:0008076">
    <property type="term" value="C:voltage-gated potassium channel complex"/>
    <property type="evidence" value="ECO:0007669"/>
    <property type="project" value="TreeGrafter"/>
</dbReference>
<evidence type="ECO:0000256" key="18">
    <source>
        <dbReference type="ARBA" id="ARBA00059554"/>
    </source>
</evidence>
<dbReference type="InterPro" id="IPR006029">
    <property type="entry name" value="Neurotrans-gated_channel_TM"/>
</dbReference>
<dbReference type="FunFam" id="2.70.170.10:FF:000011">
    <property type="entry name" value="Gamma-aminobutyric acid receptor subunit pi isoform X1"/>
    <property type="match status" value="1"/>
</dbReference>
<dbReference type="STRING" id="9402.L5L154"/>
<dbReference type="GO" id="GO:0004890">
    <property type="term" value="F:GABA-A receptor activity"/>
    <property type="evidence" value="ECO:0007669"/>
    <property type="project" value="InterPro"/>
</dbReference>
<protein>
    <recommendedName>
        <fullName evidence="21">Gamma-aminobutyric acid receptor subunit pi</fullName>
    </recommendedName>
    <alternativeName>
        <fullName evidence="22">GABA(A) receptor subunit pi</fullName>
    </alternativeName>
</protein>
<dbReference type="SUPFAM" id="SSF47473">
    <property type="entry name" value="EF-hand"/>
    <property type="match status" value="1"/>
</dbReference>
<keyword evidence="11 23" id="KW-0472">Membrane</keyword>
<dbReference type="InParanoid" id="L5L154"/>
<keyword evidence="14" id="KW-0325">Glycoprotein</keyword>